<dbReference type="InterPro" id="IPR036705">
    <property type="entry name" value="Ribosyl_crysJ1_sf"/>
</dbReference>
<accession>A0A8J3K8P0</accession>
<dbReference type="EMBL" id="BONG01000033">
    <property type="protein sequence ID" value="GIF91504.1"/>
    <property type="molecule type" value="Genomic_DNA"/>
</dbReference>
<comment type="caution">
    <text evidence="1">The sequence shown here is derived from an EMBL/GenBank/DDBJ whole genome shotgun (WGS) entry which is preliminary data.</text>
</comment>
<proteinExistence type="predicted"/>
<sequence length="344" mass="34840">MCVGNSRADQTDKARGALLGLILGDAVGVAGGKVPDDGPLRCSSGAQLSCFTVDAMIRSHVRASIKGIGGSETSMAWYGYARWAALQGVTDVADRPEGPRPDGWLAQIPVMAERRGSAPATVNALRGRVMGTQEEPVGSSFGAHALTRALPIGLYPAGPRTGQLAAAVAATTHCGEAVHAAALGATLIRLLASGLGIGDACVAADEEYPESAGSPEGSPIAAAAEALHAAPGDPSMVAGLAPNGRATSALASGVYTALSLPGRDQVRDAVVFAASAGNRHGAAVAGAVLGALHGADALPGDWLSRCELVWVGDTLARDLVREITEVPAGSGYDDDTFWHHRYPG</sequence>
<dbReference type="Proteomes" id="UP000619293">
    <property type="component" value="Unassembled WGS sequence"/>
</dbReference>
<dbReference type="SUPFAM" id="SSF101478">
    <property type="entry name" value="ADP-ribosylglycohydrolase"/>
    <property type="match status" value="1"/>
</dbReference>
<dbReference type="Gene3D" id="1.10.4080.10">
    <property type="entry name" value="ADP-ribosylation/Crystallin J1"/>
    <property type="match status" value="1"/>
</dbReference>
<protein>
    <submittedName>
        <fullName evidence="1">ADP-ribosylglycohydrolase</fullName>
    </submittedName>
</protein>
<reference evidence="1 2" key="1">
    <citation type="submission" date="2021-01" db="EMBL/GenBank/DDBJ databases">
        <title>Whole genome shotgun sequence of Catellatospora chokoriensis NBRC 107358.</title>
        <authorList>
            <person name="Komaki H."/>
            <person name="Tamura T."/>
        </authorList>
    </citation>
    <scope>NUCLEOTIDE SEQUENCE [LARGE SCALE GENOMIC DNA]</scope>
    <source>
        <strain evidence="1 2">NBRC 107358</strain>
    </source>
</reference>
<dbReference type="PANTHER" id="PTHR16222:SF12">
    <property type="entry name" value="ADP-RIBOSYLGLYCOHYDROLASE-RELATED"/>
    <property type="match status" value="1"/>
</dbReference>
<dbReference type="InterPro" id="IPR005502">
    <property type="entry name" value="Ribosyl_crysJ1"/>
</dbReference>
<dbReference type="InterPro" id="IPR050792">
    <property type="entry name" value="ADP-ribosylglycohydrolase"/>
</dbReference>
<keyword evidence="2" id="KW-1185">Reference proteome</keyword>
<organism evidence="1 2">
    <name type="scientific">Catellatospora chokoriensis</name>
    <dbReference type="NCBI Taxonomy" id="310353"/>
    <lineage>
        <taxon>Bacteria</taxon>
        <taxon>Bacillati</taxon>
        <taxon>Actinomycetota</taxon>
        <taxon>Actinomycetes</taxon>
        <taxon>Micromonosporales</taxon>
        <taxon>Micromonosporaceae</taxon>
        <taxon>Catellatospora</taxon>
    </lineage>
</organism>
<dbReference type="RefSeq" id="WP_191841825.1">
    <property type="nucleotide sequence ID" value="NZ_BAAALB010000016.1"/>
</dbReference>
<dbReference type="PANTHER" id="PTHR16222">
    <property type="entry name" value="ADP-RIBOSYLGLYCOHYDROLASE"/>
    <property type="match status" value="1"/>
</dbReference>
<gene>
    <name evidence="1" type="ORF">Cch02nite_49480</name>
</gene>
<evidence type="ECO:0000313" key="2">
    <source>
        <dbReference type="Proteomes" id="UP000619293"/>
    </source>
</evidence>
<dbReference type="AlphaFoldDB" id="A0A8J3K8P0"/>
<dbReference type="Pfam" id="PF03747">
    <property type="entry name" value="ADP_ribosyl_GH"/>
    <property type="match status" value="1"/>
</dbReference>
<name>A0A8J3K8P0_9ACTN</name>
<evidence type="ECO:0000313" key="1">
    <source>
        <dbReference type="EMBL" id="GIF91504.1"/>
    </source>
</evidence>